<accession>A0A126ZXY2</accession>
<dbReference type="Proteomes" id="UP000070134">
    <property type="component" value="Chromosome"/>
</dbReference>
<protein>
    <submittedName>
        <fullName evidence="1">Uncharacterized protein</fullName>
    </submittedName>
</protein>
<dbReference type="AlphaFoldDB" id="A0A126ZXY2"/>
<evidence type="ECO:0000313" key="2">
    <source>
        <dbReference type="Proteomes" id="UP000070134"/>
    </source>
</evidence>
<name>A0A126ZXY2_9MICC</name>
<keyword evidence="2" id="KW-1185">Reference proteome</keyword>
<organism evidence="1 2">
    <name type="scientific">Sinomonas atrocyanea</name>
    <dbReference type="NCBI Taxonomy" id="37927"/>
    <lineage>
        <taxon>Bacteria</taxon>
        <taxon>Bacillati</taxon>
        <taxon>Actinomycetota</taxon>
        <taxon>Actinomycetes</taxon>
        <taxon>Micrococcales</taxon>
        <taxon>Micrococcaceae</taxon>
        <taxon>Sinomonas</taxon>
    </lineage>
</organism>
<reference evidence="1 2" key="1">
    <citation type="submission" date="2016-02" db="EMBL/GenBank/DDBJ databases">
        <title>Complete genome of Sinomonas atrocyanea KCTC 3377.</title>
        <authorList>
            <person name="Kim K.M."/>
        </authorList>
    </citation>
    <scope>NUCLEOTIDE SEQUENCE [LARGE SCALE GENOMIC DNA]</scope>
    <source>
        <strain evidence="1 2">KCTC 3377</strain>
    </source>
</reference>
<proteinExistence type="predicted"/>
<sequence length="162" mass="17076">MNGPSEELRAEVERRIDSLERELAEADQRLPDISEWVREIEEDVVRLLARVLAECRLDVESDGPQASGGEALGRDGALDRYAAVQAWAALASYVVARVYAPRSPWHHGLATAAKAAVAVLGSITTVLAGPLGPVAAALGAQSFTVGTQFPSAPLTVSLTFAG</sequence>
<dbReference type="RefSeq" id="WP_066495373.1">
    <property type="nucleotide sequence ID" value="NZ_BJMO01000012.1"/>
</dbReference>
<dbReference type="STRING" id="37927.SA2016_0734"/>
<dbReference type="KEGG" id="satk:SA2016_0734"/>
<dbReference type="EMBL" id="CP014518">
    <property type="protein sequence ID" value="AMM31424.1"/>
    <property type="molecule type" value="Genomic_DNA"/>
</dbReference>
<evidence type="ECO:0000313" key="1">
    <source>
        <dbReference type="EMBL" id="AMM31424.1"/>
    </source>
</evidence>
<gene>
    <name evidence="1" type="ORF">SA2016_0734</name>
</gene>